<sequence>MIAKNKKTIVILIADDDPEDRMLVKEALEESRLTNKMEFVENGQELVDYLKNHGKYADKEKFPTPGLILLDLNMPKKDGREALKEIKADAHLRAIPVVVLTTSKAEEDILKTYDLGVSSFITKPVTFSALVEVMKTVTKYWFEIVELPKM</sequence>
<dbReference type="CDD" id="cd17557">
    <property type="entry name" value="REC_Rcp-like"/>
    <property type="match status" value="1"/>
</dbReference>
<dbReference type="PANTHER" id="PTHR44520">
    <property type="entry name" value="RESPONSE REGULATOR RCP1-RELATED"/>
    <property type="match status" value="1"/>
</dbReference>
<dbReference type="InterPro" id="IPR001789">
    <property type="entry name" value="Sig_transdc_resp-reg_receiver"/>
</dbReference>
<keyword evidence="1" id="KW-0597">Phosphoprotein</keyword>
<evidence type="ECO:0000313" key="3">
    <source>
        <dbReference type="EMBL" id="GEO02691.1"/>
    </source>
</evidence>
<dbReference type="Gene3D" id="3.40.50.2300">
    <property type="match status" value="1"/>
</dbReference>
<gene>
    <name evidence="3" type="ORF">AAE02nite_03550</name>
</gene>
<reference evidence="3 4" key="1">
    <citation type="submission" date="2019-07" db="EMBL/GenBank/DDBJ databases">
        <title>Whole genome shotgun sequence of Adhaeribacter aerolatus NBRC 106133.</title>
        <authorList>
            <person name="Hosoyama A."/>
            <person name="Uohara A."/>
            <person name="Ohji S."/>
            <person name="Ichikawa N."/>
        </authorList>
    </citation>
    <scope>NUCLEOTIDE SEQUENCE [LARGE SCALE GENOMIC DNA]</scope>
    <source>
        <strain evidence="3 4">NBRC 106133</strain>
    </source>
</reference>
<keyword evidence="4" id="KW-1185">Reference proteome</keyword>
<organism evidence="3 4">
    <name type="scientific">Adhaeribacter aerolatus</name>
    <dbReference type="NCBI Taxonomy" id="670289"/>
    <lineage>
        <taxon>Bacteria</taxon>
        <taxon>Pseudomonadati</taxon>
        <taxon>Bacteroidota</taxon>
        <taxon>Cytophagia</taxon>
        <taxon>Cytophagales</taxon>
        <taxon>Hymenobacteraceae</taxon>
        <taxon>Adhaeribacter</taxon>
    </lineage>
</organism>
<name>A0A512ASK8_9BACT</name>
<dbReference type="InterPro" id="IPR011006">
    <property type="entry name" value="CheY-like_superfamily"/>
</dbReference>
<dbReference type="EMBL" id="BJYS01000001">
    <property type="protein sequence ID" value="GEO02691.1"/>
    <property type="molecule type" value="Genomic_DNA"/>
</dbReference>
<dbReference type="PROSITE" id="PS50110">
    <property type="entry name" value="RESPONSE_REGULATORY"/>
    <property type="match status" value="1"/>
</dbReference>
<accession>A0A512ASK8</accession>
<evidence type="ECO:0000313" key="4">
    <source>
        <dbReference type="Proteomes" id="UP000321532"/>
    </source>
</evidence>
<protein>
    <submittedName>
        <fullName evidence="3">Response regulator</fullName>
    </submittedName>
</protein>
<dbReference type="SUPFAM" id="SSF52172">
    <property type="entry name" value="CheY-like"/>
    <property type="match status" value="1"/>
</dbReference>
<proteinExistence type="predicted"/>
<dbReference type="SMART" id="SM00448">
    <property type="entry name" value="REC"/>
    <property type="match status" value="1"/>
</dbReference>
<comment type="caution">
    <text evidence="3">The sequence shown here is derived from an EMBL/GenBank/DDBJ whole genome shotgun (WGS) entry which is preliminary data.</text>
</comment>
<feature type="modified residue" description="4-aspartylphosphate" evidence="1">
    <location>
        <position position="71"/>
    </location>
</feature>
<dbReference type="Pfam" id="PF00072">
    <property type="entry name" value="Response_reg"/>
    <property type="match status" value="1"/>
</dbReference>
<dbReference type="AlphaFoldDB" id="A0A512ASK8"/>
<dbReference type="PANTHER" id="PTHR44520:SF2">
    <property type="entry name" value="RESPONSE REGULATOR RCP1"/>
    <property type="match status" value="1"/>
</dbReference>
<dbReference type="RefSeq" id="WP_218033422.1">
    <property type="nucleotide sequence ID" value="NZ_BJYS01000001.1"/>
</dbReference>
<dbReference type="Proteomes" id="UP000321532">
    <property type="component" value="Unassembled WGS sequence"/>
</dbReference>
<dbReference type="GO" id="GO:0000160">
    <property type="term" value="P:phosphorelay signal transduction system"/>
    <property type="evidence" value="ECO:0007669"/>
    <property type="project" value="InterPro"/>
</dbReference>
<evidence type="ECO:0000256" key="1">
    <source>
        <dbReference type="PROSITE-ProRule" id="PRU00169"/>
    </source>
</evidence>
<feature type="domain" description="Response regulatory" evidence="2">
    <location>
        <begin position="10"/>
        <end position="138"/>
    </location>
</feature>
<dbReference type="InterPro" id="IPR052893">
    <property type="entry name" value="TCS_response_regulator"/>
</dbReference>
<evidence type="ECO:0000259" key="2">
    <source>
        <dbReference type="PROSITE" id="PS50110"/>
    </source>
</evidence>